<dbReference type="EMBL" id="CP000513">
    <property type="protein sequence ID" value="ABQ13218.1"/>
    <property type="molecule type" value="Genomic_DNA"/>
</dbReference>
<proteinExistence type="predicted"/>
<dbReference type="eggNOG" id="COG1746">
    <property type="taxonomic scope" value="Bacteria"/>
</dbReference>
<dbReference type="AlphaFoldDB" id="A5EWE7"/>
<sequence length="147" mass="16579">MSVAKMFSNFIDNLAVSNREMISMRYGELTSALNKQFRNTESKTANTLQIGSFGRKTGINGISDLDMLYIMPKNKWDIPLESIRARRDALLDELHAVYAKAPSTNFKAYSNAQKSLKKLEDMTFSDEEIDAFLPKELKKVSKGSSNV</sequence>
<dbReference type="HOGENOM" id="CLU_1765105_0_0_6"/>
<name>A5EWE7_DICNV</name>
<evidence type="ECO:0000313" key="2">
    <source>
        <dbReference type="Proteomes" id="UP000000248"/>
    </source>
</evidence>
<organism evidence="1 2">
    <name type="scientific">Dichelobacter nodosus (strain VCS1703A)</name>
    <dbReference type="NCBI Taxonomy" id="246195"/>
    <lineage>
        <taxon>Bacteria</taxon>
        <taxon>Pseudomonadati</taxon>
        <taxon>Pseudomonadota</taxon>
        <taxon>Gammaproteobacteria</taxon>
        <taxon>Cardiobacteriales</taxon>
        <taxon>Cardiobacteriaceae</taxon>
        <taxon>Dichelobacter</taxon>
    </lineage>
</organism>
<evidence type="ECO:0000313" key="1">
    <source>
        <dbReference type="EMBL" id="ABQ13218.1"/>
    </source>
</evidence>
<reference evidence="1 2" key="1">
    <citation type="journal article" date="2007" name="Nat. Biotechnol.">
        <title>Genome sequence and identification of candidate vaccine antigens from the animal pathogen Dichelobacter nodosus.</title>
        <authorList>
            <person name="Myers G.S."/>
            <person name="Parker D."/>
            <person name="Al-Hasani K."/>
            <person name="Kennan R.M."/>
            <person name="Seemann T."/>
            <person name="Ren Q."/>
            <person name="Badger J.H."/>
            <person name="Selengut J.D."/>
            <person name="Deboy R.T."/>
            <person name="Tettelin H."/>
            <person name="Boyce J.D."/>
            <person name="McCarl V.P."/>
            <person name="Han X."/>
            <person name="Nelson W.C."/>
            <person name="Madupu R."/>
            <person name="Mohamoud Y."/>
            <person name="Holley T."/>
            <person name="Fedorova N."/>
            <person name="Khouri H."/>
            <person name="Bottomley S.P."/>
            <person name="Whittington R.J."/>
            <person name="Adler B."/>
            <person name="Songer J.G."/>
            <person name="Rood J.I."/>
            <person name="Paulsen I.T."/>
        </authorList>
    </citation>
    <scope>NUCLEOTIDE SEQUENCE [LARGE SCALE GENOMIC DNA]</scope>
    <source>
        <strain evidence="1 2">VCS1703A</strain>
    </source>
</reference>
<dbReference type="SUPFAM" id="SSF81301">
    <property type="entry name" value="Nucleotidyltransferase"/>
    <property type="match status" value="1"/>
</dbReference>
<accession>A5EWE7</accession>
<keyword evidence="2" id="KW-1185">Reference proteome</keyword>
<dbReference type="Pfam" id="PF18144">
    <property type="entry name" value="SMODS"/>
    <property type="match status" value="1"/>
</dbReference>
<gene>
    <name evidence="1" type="ordered locus">DNO_0221</name>
</gene>
<dbReference type="KEGG" id="dno:DNO_0221"/>
<dbReference type="InterPro" id="IPR043519">
    <property type="entry name" value="NT_sf"/>
</dbReference>
<protein>
    <submittedName>
        <fullName evidence="1">Uncharacterized protein</fullName>
    </submittedName>
</protein>
<dbReference type="Proteomes" id="UP000000248">
    <property type="component" value="Chromosome"/>
</dbReference>
<dbReference type="STRING" id="246195.DNO_0221"/>